<evidence type="ECO:0000256" key="3">
    <source>
        <dbReference type="ARBA" id="ARBA00022578"/>
    </source>
</evidence>
<dbReference type="GO" id="GO:0032196">
    <property type="term" value="P:transposition"/>
    <property type="evidence" value="ECO:0007669"/>
    <property type="project" value="UniProtKB-KW"/>
</dbReference>
<evidence type="ECO:0008006" key="13">
    <source>
        <dbReference type="Google" id="ProtNLM"/>
    </source>
</evidence>
<keyword evidence="4" id="KW-0479">Metal-binding</keyword>
<sequence>MMLRATKVRIYPTPEQAEFLHAQFGAVRFAYNKALHLKKHADRHDGVSLSPRKDLKPLLAVAKKSRKYGWLKEYDSIALQQAIINLDVAFSNFFNPKLKARFPAFKSKHGKQSSYHCVGVKVLDNAVKIPKMTPIDACIHRELTGKVKSITLSRTATGKYYAAILCDDEAEVPAKPSLITTVTGLDMGLSHYAIKSDGDKVANPRHLINASRNLRRKQKALSRKKKGSANRRKARIQLAGVHERVANARADFQHKLSRAIVDESQAVIVETLKSANMMKNHHLARVIGDAGWRGFISKLEYKAAEKGVHLVRLDQWFASSKTCHCCGYKMSEMPLNKRIWKCPECRVEHDRDINAAINIRQKGVQELQAAGLVVSAHGGPCKSVTQTVAA</sequence>
<keyword evidence="5" id="KW-0862">Zinc</keyword>
<dbReference type="Pfam" id="PF07282">
    <property type="entry name" value="Cas12f1-like_TNB"/>
    <property type="match status" value="1"/>
</dbReference>
<evidence type="ECO:0000259" key="10">
    <source>
        <dbReference type="Pfam" id="PF12323"/>
    </source>
</evidence>
<dbReference type="HOGENOM" id="CLU_032903_0_0_6"/>
<dbReference type="NCBIfam" id="NF040570">
    <property type="entry name" value="guided_TnpB"/>
    <property type="match status" value="1"/>
</dbReference>
<dbReference type="Pfam" id="PF12323">
    <property type="entry name" value="HTH_OrfB_IS605"/>
    <property type="match status" value="1"/>
</dbReference>
<dbReference type="AlphaFoldDB" id="A0A068R3T1"/>
<proteinExistence type="inferred from homology"/>
<dbReference type="EMBL" id="FO704551">
    <property type="protein sequence ID" value="CDG20740.1"/>
    <property type="molecule type" value="Genomic_DNA"/>
</dbReference>
<reference evidence="11 12" key="1">
    <citation type="submission" date="2013-07" db="EMBL/GenBank/DDBJ databases">
        <authorList>
            <person name="Genoscope - CEA"/>
        </authorList>
    </citation>
    <scope>NUCLEOTIDE SEQUENCE [LARGE SCALE GENOMIC DNA]</scope>
    <source>
        <strain evidence="11 12">G6</strain>
    </source>
</reference>
<dbReference type="InterPro" id="IPR010095">
    <property type="entry name" value="Cas12f1-like_TNB"/>
</dbReference>
<evidence type="ECO:0000256" key="7">
    <source>
        <dbReference type="ARBA" id="ARBA00023172"/>
    </source>
</evidence>
<keyword evidence="7" id="KW-0233">DNA recombination</keyword>
<comment type="similarity">
    <text evidence="1">In the C-terminal section; belongs to the transposase 35 family.</text>
</comment>
<dbReference type="NCBIfam" id="TIGR01766">
    <property type="entry name" value="IS200/IS605 family accessory protein TnpB-like domain"/>
    <property type="match status" value="1"/>
</dbReference>
<dbReference type="GO" id="GO:0046872">
    <property type="term" value="F:metal ion binding"/>
    <property type="evidence" value="ECO:0007669"/>
    <property type="project" value="UniProtKB-KW"/>
</dbReference>
<evidence type="ECO:0000256" key="4">
    <source>
        <dbReference type="ARBA" id="ARBA00022723"/>
    </source>
</evidence>
<feature type="domain" description="Cas12f1-like TNB" evidence="9">
    <location>
        <begin position="292"/>
        <end position="359"/>
    </location>
</feature>
<dbReference type="PANTHER" id="PTHR30405">
    <property type="entry name" value="TRANSPOSASE"/>
    <property type="match status" value="1"/>
</dbReference>
<evidence type="ECO:0000259" key="8">
    <source>
        <dbReference type="Pfam" id="PF01385"/>
    </source>
</evidence>
<evidence type="ECO:0000256" key="6">
    <source>
        <dbReference type="ARBA" id="ARBA00023125"/>
    </source>
</evidence>
<feature type="domain" description="Transposase putative helix-turn-helix" evidence="10">
    <location>
        <begin position="2"/>
        <end position="41"/>
    </location>
</feature>
<gene>
    <name evidence="11" type="ORF">XPG1_1086</name>
</gene>
<dbReference type="PANTHER" id="PTHR30405:SF11">
    <property type="entry name" value="RNA-GUIDED DNA ENDONUCLEASE RV2885C-RELATED"/>
    <property type="match status" value="1"/>
</dbReference>
<dbReference type="GO" id="GO:0003677">
    <property type="term" value="F:DNA binding"/>
    <property type="evidence" value="ECO:0007669"/>
    <property type="project" value="UniProtKB-KW"/>
</dbReference>
<evidence type="ECO:0000313" key="12">
    <source>
        <dbReference type="Proteomes" id="UP000032735"/>
    </source>
</evidence>
<dbReference type="InterPro" id="IPR051399">
    <property type="entry name" value="RNA-guided_DNA_endo/Transpos"/>
</dbReference>
<evidence type="ECO:0000259" key="9">
    <source>
        <dbReference type="Pfam" id="PF07282"/>
    </source>
</evidence>
<dbReference type="Proteomes" id="UP000032735">
    <property type="component" value="Chromosome"/>
</dbReference>
<keyword evidence="6" id="KW-0238">DNA-binding</keyword>
<keyword evidence="12" id="KW-1185">Reference proteome</keyword>
<accession>A0A068R3T1</accession>
<organism evidence="11 12">
    <name type="scientific">Xenorhabdus poinarii G6</name>
    <dbReference type="NCBI Taxonomy" id="1354304"/>
    <lineage>
        <taxon>Bacteria</taxon>
        <taxon>Pseudomonadati</taxon>
        <taxon>Pseudomonadota</taxon>
        <taxon>Gammaproteobacteria</taxon>
        <taxon>Enterobacterales</taxon>
        <taxon>Morganellaceae</taxon>
        <taxon>Xenorhabdus</taxon>
    </lineage>
</organism>
<dbReference type="InterPro" id="IPR001959">
    <property type="entry name" value="Transposase"/>
</dbReference>
<evidence type="ECO:0000256" key="2">
    <source>
        <dbReference type="ARBA" id="ARBA00011044"/>
    </source>
</evidence>
<protein>
    <recommendedName>
        <fullName evidence="13">Transposase</fullName>
    </recommendedName>
</protein>
<evidence type="ECO:0000256" key="5">
    <source>
        <dbReference type="ARBA" id="ARBA00022833"/>
    </source>
</evidence>
<evidence type="ECO:0000313" key="11">
    <source>
        <dbReference type="EMBL" id="CDG20740.1"/>
    </source>
</evidence>
<dbReference type="KEGG" id="xpo:XPG1_1086"/>
<keyword evidence="3" id="KW-0815">Transposition</keyword>
<dbReference type="Pfam" id="PF01385">
    <property type="entry name" value="OrfB_IS605"/>
    <property type="match status" value="1"/>
</dbReference>
<feature type="domain" description="Probable transposase IS891/IS1136/IS1341" evidence="8">
    <location>
        <begin position="171"/>
        <end position="280"/>
    </location>
</feature>
<evidence type="ECO:0000256" key="1">
    <source>
        <dbReference type="ARBA" id="ARBA00008761"/>
    </source>
</evidence>
<dbReference type="InterPro" id="IPR021027">
    <property type="entry name" value="Transposase_put_HTH"/>
</dbReference>
<dbReference type="GO" id="GO:0006310">
    <property type="term" value="P:DNA recombination"/>
    <property type="evidence" value="ECO:0007669"/>
    <property type="project" value="UniProtKB-KW"/>
</dbReference>
<name>A0A068R3T1_9GAMM</name>
<comment type="similarity">
    <text evidence="2">In the N-terminal section; belongs to the transposase 2 family.</text>
</comment>